<evidence type="ECO:0000313" key="2">
    <source>
        <dbReference type="Proteomes" id="UP000243478"/>
    </source>
</evidence>
<reference evidence="1 2" key="1">
    <citation type="submission" date="2015-03" db="EMBL/GenBank/DDBJ databases">
        <title>Draft genome of Stenotrophomonas maltophila isolated from urine specimen.</title>
        <authorList>
            <person name="Murugan N."/>
            <person name="Malathi J."/>
            <person name="Umashankar V."/>
            <person name="Madhavan H."/>
        </authorList>
    </citation>
    <scope>NUCLEOTIDE SEQUENCE [LARGE SCALE GENOMIC DNA]</scope>
    <source>
        <strain evidence="1 2">JMNMN1</strain>
    </source>
</reference>
<dbReference type="EMBL" id="JZRZ01000004">
    <property type="protein sequence ID" value="KKD57681.1"/>
    <property type="molecule type" value="Genomic_DNA"/>
</dbReference>
<dbReference type="PATRIC" id="fig|40324.63.peg.634"/>
<protein>
    <submittedName>
        <fullName evidence="1">Uncharacterized protein</fullName>
    </submittedName>
</protein>
<dbReference type="Proteomes" id="UP000243478">
    <property type="component" value="Unassembled WGS sequence"/>
</dbReference>
<sequence>MLIADRQTLEKKMLKAEMHPFWAGLTGNSEREGWMAAAGTRPDPDLVERDWMDELLGNPLASYWLALRLRLVRIPTSSVARRSWQVFLTSYCLSA</sequence>
<comment type="caution">
    <text evidence="1">The sequence shown here is derived from an EMBL/GenBank/DDBJ whole genome shotgun (WGS) entry which is preliminary data.</text>
</comment>
<accession>A0A0F5ZPL1</accession>
<proteinExistence type="predicted"/>
<evidence type="ECO:0000313" key="1">
    <source>
        <dbReference type="EMBL" id="KKD57681.1"/>
    </source>
</evidence>
<organism evidence="1 2">
    <name type="scientific">Stenotrophomonas maltophilia</name>
    <name type="common">Pseudomonas maltophilia</name>
    <name type="synonym">Xanthomonas maltophilia</name>
    <dbReference type="NCBI Taxonomy" id="40324"/>
    <lineage>
        <taxon>Bacteria</taxon>
        <taxon>Pseudomonadati</taxon>
        <taxon>Pseudomonadota</taxon>
        <taxon>Gammaproteobacteria</taxon>
        <taxon>Lysobacterales</taxon>
        <taxon>Lysobacteraceae</taxon>
        <taxon>Stenotrophomonas</taxon>
        <taxon>Stenotrophomonas maltophilia group</taxon>
    </lineage>
</organism>
<dbReference type="AlphaFoldDB" id="A0A0F5ZPL1"/>
<name>A0A0F5ZPL1_STEMA</name>
<gene>
    <name evidence="1" type="ORF">VM57_01690</name>
</gene>